<dbReference type="GO" id="GO:0008270">
    <property type="term" value="F:zinc ion binding"/>
    <property type="evidence" value="ECO:0007669"/>
    <property type="project" value="InterPro"/>
</dbReference>
<dbReference type="GO" id="GO:0005634">
    <property type="term" value="C:nucleus"/>
    <property type="evidence" value="ECO:0007669"/>
    <property type="project" value="UniProtKB-SubCell"/>
</dbReference>
<dbReference type="STRING" id="212818.A0A0D1XN56"/>
<dbReference type="PROSITE" id="PS50048">
    <property type="entry name" value="ZN2_CY6_FUNGAL_2"/>
    <property type="match status" value="1"/>
</dbReference>
<proteinExistence type="predicted"/>
<dbReference type="GeneID" id="27324784"/>
<dbReference type="HOGENOM" id="CLU_036330_1_1_1"/>
<comment type="subcellular location">
    <subcellularLocation>
        <location evidence="1">Nucleus</location>
    </subcellularLocation>
</comment>
<evidence type="ECO:0000259" key="7">
    <source>
        <dbReference type="PROSITE" id="PS50048"/>
    </source>
</evidence>
<dbReference type="Pfam" id="PF11951">
    <property type="entry name" value="Fungal_trans_2"/>
    <property type="match status" value="1"/>
</dbReference>
<dbReference type="GO" id="GO:0000976">
    <property type="term" value="F:transcription cis-regulatory region binding"/>
    <property type="evidence" value="ECO:0007669"/>
    <property type="project" value="TreeGrafter"/>
</dbReference>
<feature type="region of interest" description="Disordered" evidence="6">
    <location>
        <begin position="73"/>
        <end position="127"/>
    </location>
</feature>
<feature type="compositionally biased region" description="Basic and acidic residues" evidence="6">
    <location>
        <begin position="80"/>
        <end position="89"/>
    </location>
</feature>
<sequence length="526" mass="59502">MSLRLSSLDPNEPRAAKDCRICNRRRIKCDRSLPTCKKCDLKSLSCPGYGLRIQWGQGVASRGKLTGKTLPVLEPVSTEDSDKGLKGSLDRTNSATSLGDRLTKMESTSTSSLSEALPTPDATTTPLDSTVLEAMPGHEHLPSLLQDPGVQELLQHYDTQVASVMPWIDGPTNGWRTVMLPLTTRSLSLLLAILALAAEHFTATKKQSRRSDYYRDWSLRLLAQDLRKDLEEDSLDERNEHVSGTLATILILCNMEMIRSDNELWTVHWKAVRTITRRWTTTNPPTLPLDPSLRFLIKEAFVYDVFASSTTFHQGDSIPSSIVSDSDRNIFSDWLEIIQEVTHTERCLHDDPDSAQISHHLRDANFLRDRFEYARASSLHYSHLVQLNSGATSLRNDLAQLIEIFHYSGLLYSFQALLNVEDSGPARQELVQHTVHSIDQIQECNAFQHDFVWPLFIIGTESRASPDLQQFVESRVQTAMKSTGFSNCEPSLRFLKHFWQTSPDTVVDWLQFGRQEADRGFTFLVI</sequence>
<dbReference type="EMBL" id="KN847524">
    <property type="protein sequence ID" value="KIV89546.1"/>
    <property type="molecule type" value="Genomic_DNA"/>
</dbReference>
<name>A0A0D1XN56_EXOME</name>
<dbReference type="VEuPathDB" id="FungiDB:PV10_06939"/>
<keyword evidence="9" id="KW-1185">Reference proteome</keyword>
<gene>
    <name evidence="8" type="ORF">PV10_06939</name>
</gene>
<protein>
    <recommendedName>
        <fullName evidence="7">Zn(2)-C6 fungal-type domain-containing protein</fullName>
    </recommendedName>
</protein>
<dbReference type="PANTHER" id="PTHR37534">
    <property type="entry name" value="TRANSCRIPTIONAL ACTIVATOR PROTEIN UGA3"/>
    <property type="match status" value="1"/>
</dbReference>
<dbReference type="OMA" id="YRCLGYA"/>
<dbReference type="Proteomes" id="UP000054302">
    <property type="component" value="Unassembled WGS sequence"/>
</dbReference>
<evidence type="ECO:0000256" key="3">
    <source>
        <dbReference type="ARBA" id="ARBA00023125"/>
    </source>
</evidence>
<evidence type="ECO:0000256" key="6">
    <source>
        <dbReference type="SAM" id="MobiDB-lite"/>
    </source>
</evidence>
<dbReference type="OrthoDB" id="3251668at2759"/>
<dbReference type="Gene3D" id="4.10.240.10">
    <property type="entry name" value="Zn(2)-C6 fungal-type DNA-binding domain"/>
    <property type="match status" value="1"/>
</dbReference>
<keyword evidence="4" id="KW-0804">Transcription</keyword>
<dbReference type="InterPro" id="IPR021858">
    <property type="entry name" value="Fun_TF"/>
</dbReference>
<dbReference type="GO" id="GO:0000981">
    <property type="term" value="F:DNA-binding transcription factor activity, RNA polymerase II-specific"/>
    <property type="evidence" value="ECO:0007669"/>
    <property type="project" value="InterPro"/>
</dbReference>
<dbReference type="InterPro" id="IPR001138">
    <property type="entry name" value="Zn2Cys6_DnaBD"/>
</dbReference>
<keyword evidence="2" id="KW-0805">Transcription regulation</keyword>
<reference evidence="8 9" key="1">
    <citation type="submission" date="2015-01" db="EMBL/GenBank/DDBJ databases">
        <title>The Genome Sequence of Exophiala mesophila CBS40295.</title>
        <authorList>
            <consortium name="The Broad Institute Genomics Platform"/>
            <person name="Cuomo C."/>
            <person name="de Hoog S."/>
            <person name="Gorbushina A."/>
            <person name="Stielow B."/>
            <person name="Teixiera M."/>
            <person name="Abouelleil A."/>
            <person name="Chapman S.B."/>
            <person name="Priest M."/>
            <person name="Young S.K."/>
            <person name="Wortman J."/>
            <person name="Nusbaum C."/>
            <person name="Birren B."/>
        </authorList>
    </citation>
    <scope>NUCLEOTIDE SEQUENCE [LARGE SCALE GENOMIC DNA]</scope>
    <source>
        <strain evidence="8 9">CBS 40295</strain>
    </source>
</reference>
<feature type="domain" description="Zn(2)-C6 fungal-type" evidence="7">
    <location>
        <begin position="18"/>
        <end position="46"/>
    </location>
</feature>
<evidence type="ECO:0000256" key="5">
    <source>
        <dbReference type="ARBA" id="ARBA00023242"/>
    </source>
</evidence>
<evidence type="ECO:0000313" key="8">
    <source>
        <dbReference type="EMBL" id="KIV89546.1"/>
    </source>
</evidence>
<evidence type="ECO:0000313" key="9">
    <source>
        <dbReference type="Proteomes" id="UP000054302"/>
    </source>
</evidence>
<dbReference type="CDD" id="cd00067">
    <property type="entry name" value="GAL4"/>
    <property type="match status" value="1"/>
</dbReference>
<keyword evidence="5" id="KW-0539">Nucleus</keyword>
<accession>A0A0D1XN56</accession>
<dbReference type="InterPro" id="IPR036864">
    <property type="entry name" value="Zn2-C6_fun-type_DNA-bd_sf"/>
</dbReference>
<evidence type="ECO:0000256" key="2">
    <source>
        <dbReference type="ARBA" id="ARBA00023015"/>
    </source>
</evidence>
<evidence type="ECO:0000256" key="4">
    <source>
        <dbReference type="ARBA" id="ARBA00023163"/>
    </source>
</evidence>
<dbReference type="RefSeq" id="XP_016221120.1">
    <property type="nucleotide sequence ID" value="XM_016371788.1"/>
</dbReference>
<organism evidence="8 9">
    <name type="scientific">Exophiala mesophila</name>
    <name type="common">Black yeast-like fungus</name>
    <dbReference type="NCBI Taxonomy" id="212818"/>
    <lineage>
        <taxon>Eukaryota</taxon>
        <taxon>Fungi</taxon>
        <taxon>Dikarya</taxon>
        <taxon>Ascomycota</taxon>
        <taxon>Pezizomycotina</taxon>
        <taxon>Eurotiomycetes</taxon>
        <taxon>Chaetothyriomycetidae</taxon>
        <taxon>Chaetothyriales</taxon>
        <taxon>Herpotrichiellaceae</taxon>
        <taxon>Exophiala</taxon>
    </lineage>
</organism>
<feature type="compositionally biased region" description="Low complexity" evidence="6">
    <location>
        <begin position="106"/>
        <end position="127"/>
    </location>
</feature>
<keyword evidence="3" id="KW-0238">DNA-binding</keyword>
<evidence type="ECO:0000256" key="1">
    <source>
        <dbReference type="ARBA" id="ARBA00004123"/>
    </source>
</evidence>
<dbReference type="GO" id="GO:0045944">
    <property type="term" value="P:positive regulation of transcription by RNA polymerase II"/>
    <property type="evidence" value="ECO:0007669"/>
    <property type="project" value="TreeGrafter"/>
</dbReference>
<dbReference type="Pfam" id="PF00172">
    <property type="entry name" value="Zn_clus"/>
    <property type="match status" value="1"/>
</dbReference>
<dbReference type="PANTHER" id="PTHR37534:SF15">
    <property type="entry name" value="ZN(II)2CYS6 TRANSCRIPTION FACTOR (EUROFUNG)"/>
    <property type="match status" value="1"/>
</dbReference>
<dbReference type="SUPFAM" id="SSF57701">
    <property type="entry name" value="Zn2/Cys6 DNA-binding domain"/>
    <property type="match status" value="1"/>
</dbReference>
<dbReference type="AlphaFoldDB" id="A0A0D1XN56"/>